<feature type="domain" description="Biotin carboxylation" evidence="15">
    <location>
        <begin position="1"/>
        <end position="447"/>
    </location>
</feature>
<keyword evidence="9" id="KW-0092">Biotin</keyword>
<dbReference type="EMBL" id="BSPO01000014">
    <property type="protein sequence ID" value="GLS84977.1"/>
    <property type="molecule type" value="Genomic_DNA"/>
</dbReference>
<evidence type="ECO:0000256" key="6">
    <source>
        <dbReference type="ARBA" id="ARBA00022598"/>
    </source>
</evidence>
<proteinExistence type="predicted"/>
<dbReference type="Pfam" id="PF21139">
    <property type="entry name" value="BT_MCC_alpha"/>
    <property type="match status" value="1"/>
</dbReference>
<evidence type="ECO:0000256" key="1">
    <source>
        <dbReference type="ARBA" id="ARBA00001953"/>
    </source>
</evidence>
<dbReference type="Pfam" id="PF00364">
    <property type="entry name" value="Biotin_lipoyl"/>
    <property type="match status" value="1"/>
</dbReference>
<reference evidence="16 17" key="1">
    <citation type="journal article" date="2014" name="Int. J. Syst. Evol. Microbiol.">
        <title>Complete genome sequence of Corynebacterium casei LMG S-19264T (=DSM 44701T), isolated from a smear-ripened cheese.</title>
        <authorList>
            <consortium name="US DOE Joint Genome Institute (JGI-PGF)"/>
            <person name="Walter F."/>
            <person name="Albersmeier A."/>
            <person name="Kalinowski J."/>
            <person name="Ruckert C."/>
        </authorList>
    </citation>
    <scope>NUCLEOTIDE SEQUENCE [LARGE SCALE GENOMIC DNA]</scope>
    <source>
        <strain evidence="16 17">NBRC 112785</strain>
    </source>
</reference>
<evidence type="ECO:0000259" key="15">
    <source>
        <dbReference type="PROSITE" id="PS50979"/>
    </source>
</evidence>
<dbReference type="InterPro" id="IPR011761">
    <property type="entry name" value="ATP-grasp"/>
</dbReference>
<sequence>MFSKILIANRGEIACRVIKTANAMGIATVAVFSEADRSAKHVAMADEAFCIGPAPSSESYLQYQTIIDCAQRCGVEAIHPGYGFLSEHAGFARACEQAGIQFIGPSAKSIELMGSKSAAKAIMADAGVPLVPGYHGADQSDDVLLEQATGIGYPLMVKAALGGGGKGMRLVNDAAQLSDGISAARREAMQSFGDDTLLLEAFIKQPRHVEVQVFADNFGNAVYLGDRDCSIQRRHQKVVEEAPAPGLSAELRKAMGEAAVKAALAIDYRGAGTVEFLLDSRGEFYFMEMNTRLQVEHPVTEMTSGQDLVEWQLRVANGQTLPLQQSQIRCNGHAIEVRVYAEDPKHEFLPCTGTIELLVEPTTSEHVRLDTGVRQGDEISRFYDPMIAKLITSGADRPQALARMRQALQQYRIGGLANNLSFLAEIIEHPSFAEVELTTAFIEEHGLPTLAGCAIANQSLGLPLAALYFSLKQQQQTRAMSAQGQDSDSPWSGLTGWQLNDAATQWLTVVDSDNKTHRLQLTQRDDGWQLVLEDGVVQVTGSLKQHQLQGEIDGFQVKADAFYKNGQLQLFVGNQTFTFCEPNRDALGGDDGFDEHLNAPMNGTIVTLLSAPGERVAAGDGLVIMEAMKMEYTITAAREGVVNAYYCNVGDMVNDGTQLVAVDYEQESES</sequence>
<dbReference type="FunFam" id="3.40.50.20:FF:000010">
    <property type="entry name" value="Propionyl-CoA carboxylase subunit alpha"/>
    <property type="match status" value="1"/>
</dbReference>
<dbReference type="Pfam" id="PF02785">
    <property type="entry name" value="Biotin_carb_C"/>
    <property type="match status" value="1"/>
</dbReference>
<dbReference type="InterPro" id="IPR048429">
    <property type="entry name" value="MCC_alpha_BT"/>
</dbReference>
<dbReference type="GO" id="GO:0004075">
    <property type="term" value="F:biotin carboxylase activity"/>
    <property type="evidence" value="ECO:0007669"/>
    <property type="project" value="UniProtKB-EC"/>
</dbReference>
<dbReference type="PANTHER" id="PTHR18866:SF33">
    <property type="entry name" value="METHYLCROTONOYL-COA CARBOXYLASE SUBUNIT ALPHA, MITOCHONDRIAL-RELATED"/>
    <property type="match status" value="1"/>
</dbReference>
<comment type="subunit">
    <text evidence="4">Acetyl-CoA carboxylase is a heterohexamer of biotin carboxyl carrier protein, biotin carboxylase and the two subunits of carboxyl transferase in a 2:2 complex.</text>
</comment>
<keyword evidence="8 12" id="KW-0067">ATP-binding</keyword>
<keyword evidence="17" id="KW-1185">Reference proteome</keyword>
<dbReference type="InterPro" id="IPR050856">
    <property type="entry name" value="Biotin_carboxylase_complex"/>
</dbReference>
<dbReference type="GO" id="GO:0046872">
    <property type="term" value="F:metal ion binding"/>
    <property type="evidence" value="ECO:0007669"/>
    <property type="project" value="InterPro"/>
</dbReference>
<dbReference type="PROSITE" id="PS00188">
    <property type="entry name" value="BIOTIN"/>
    <property type="match status" value="1"/>
</dbReference>
<organism evidence="16 17">
    <name type="scientific">Paraferrimonas haliotis</name>
    <dbReference type="NCBI Taxonomy" id="2013866"/>
    <lineage>
        <taxon>Bacteria</taxon>
        <taxon>Pseudomonadati</taxon>
        <taxon>Pseudomonadota</taxon>
        <taxon>Gammaproteobacteria</taxon>
        <taxon>Alteromonadales</taxon>
        <taxon>Ferrimonadaceae</taxon>
        <taxon>Paraferrimonas</taxon>
    </lineage>
</organism>
<comment type="pathway">
    <text evidence="3">Lipid metabolism; malonyl-CoA biosynthesis; malonyl-CoA from acetyl-CoA: step 1/1.</text>
</comment>
<evidence type="ECO:0000256" key="8">
    <source>
        <dbReference type="ARBA" id="ARBA00022840"/>
    </source>
</evidence>
<evidence type="ECO:0000313" key="16">
    <source>
        <dbReference type="EMBL" id="GLS84977.1"/>
    </source>
</evidence>
<dbReference type="Gene3D" id="2.40.50.100">
    <property type="match status" value="1"/>
</dbReference>
<evidence type="ECO:0000256" key="10">
    <source>
        <dbReference type="ARBA" id="ARBA00033786"/>
    </source>
</evidence>
<feature type="domain" description="Lipoyl-binding" evidence="13">
    <location>
        <begin position="588"/>
        <end position="663"/>
    </location>
</feature>
<dbReference type="Gene3D" id="3.30.700.40">
    <property type="match status" value="1"/>
</dbReference>
<dbReference type="InterPro" id="IPR000089">
    <property type="entry name" value="Biotin_lipoyl"/>
</dbReference>
<evidence type="ECO:0000256" key="11">
    <source>
        <dbReference type="ARBA" id="ARBA00048600"/>
    </source>
</evidence>
<dbReference type="Pfam" id="PF00289">
    <property type="entry name" value="Biotin_carb_N"/>
    <property type="match status" value="1"/>
</dbReference>
<dbReference type="CDD" id="cd06850">
    <property type="entry name" value="biotinyl_domain"/>
    <property type="match status" value="1"/>
</dbReference>
<feature type="domain" description="ATP-grasp" evidence="14">
    <location>
        <begin position="120"/>
        <end position="317"/>
    </location>
</feature>
<evidence type="ECO:0000256" key="12">
    <source>
        <dbReference type="PROSITE-ProRule" id="PRU00409"/>
    </source>
</evidence>
<protein>
    <recommendedName>
        <fullName evidence="5">Biotin carboxylase</fullName>
    </recommendedName>
    <alternativeName>
        <fullName evidence="10">Acetyl-coenzyme A carboxylase biotin carboxylase subunit A</fullName>
    </alternativeName>
</protein>
<evidence type="ECO:0000256" key="2">
    <source>
        <dbReference type="ARBA" id="ARBA00003761"/>
    </source>
</evidence>
<dbReference type="Pfam" id="PF02786">
    <property type="entry name" value="CPSase_L_D2"/>
    <property type="match status" value="1"/>
</dbReference>
<dbReference type="Proteomes" id="UP001157439">
    <property type="component" value="Unassembled WGS sequence"/>
</dbReference>
<evidence type="ECO:0000259" key="14">
    <source>
        <dbReference type="PROSITE" id="PS50975"/>
    </source>
</evidence>
<keyword evidence="7 12" id="KW-0547">Nucleotide-binding</keyword>
<comment type="cofactor">
    <cofactor evidence="1">
        <name>biotin</name>
        <dbReference type="ChEBI" id="CHEBI:57586"/>
    </cofactor>
</comment>
<comment type="catalytic activity">
    <reaction evidence="11">
        <text>N(6)-biotinyl-L-lysyl-[protein] + hydrogencarbonate + ATP = N(6)-carboxybiotinyl-L-lysyl-[protein] + ADP + phosphate + H(+)</text>
        <dbReference type="Rhea" id="RHEA:13501"/>
        <dbReference type="Rhea" id="RHEA-COMP:10505"/>
        <dbReference type="Rhea" id="RHEA-COMP:10506"/>
        <dbReference type="ChEBI" id="CHEBI:15378"/>
        <dbReference type="ChEBI" id="CHEBI:17544"/>
        <dbReference type="ChEBI" id="CHEBI:30616"/>
        <dbReference type="ChEBI" id="CHEBI:43474"/>
        <dbReference type="ChEBI" id="CHEBI:83144"/>
        <dbReference type="ChEBI" id="CHEBI:83145"/>
        <dbReference type="ChEBI" id="CHEBI:456216"/>
        <dbReference type="EC" id="6.3.4.14"/>
    </reaction>
</comment>
<dbReference type="AlphaFoldDB" id="A0AA37WY58"/>
<evidence type="ECO:0000256" key="7">
    <source>
        <dbReference type="ARBA" id="ARBA00022741"/>
    </source>
</evidence>
<dbReference type="InterPro" id="IPR011053">
    <property type="entry name" value="Single_hybrid_motif"/>
</dbReference>
<dbReference type="PROSITE" id="PS50979">
    <property type="entry name" value="BC"/>
    <property type="match status" value="1"/>
</dbReference>
<dbReference type="RefSeq" id="WP_095499423.1">
    <property type="nucleotide sequence ID" value="NZ_BSPO01000014.1"/>
</dbReference>
<dbReference type="FunFam" id="3.30.1490.20:FF:000003">
    <property type="entry name" value="acetyl-CoA carboxylase isoform X1"/>
    <property type="match status" value="1"/>
</dbReference>
<keyword evidence="6" id="KW-0436">Ligase</keyword>
<dbReference type="PROSITE" id="PS00867">
    <property type="entry name" value="CPSASE_2"/>
    <property type="match status" value="1"/>
</dbReference>
<dbReference type="SUPFAM" id="SSF51230">
    <property type="entry name" value="Single hybrid motif"/>
    <property type="match status" value="1"/>
</dbReference>
<evidence type="ECO:0000256" key="3">
    <source>
        <dbReference type="ARBA" id="ARBA00004956"/>
    </source>
</evidence>
<dbReference type="InterPro" id="IPR011054">
    <property type="entry name" value="Rudment_hybrid_motif"/>
</dbReference>
<dbReference type="PROSITE" id="PS50975">
    <property type="entry name" value="ATP_GRASP"/>
    <property type="match status" value="1"/>
</dbReference>
<dbReference type="FunFam" id="3.30.470.20:FF:000028">
    <property type="entry name" value="Methylcrotonoyl-CoA carboxylase subunit alpha, mitochondrial"/>
    <property type="match status" value="1"/>
</dbReference>
<dbReference type="SUPFAM" id="SSF51246">
    <property type="entry name" value="Rudiment single hybrid motif"/>
    <property type="match status" value="1"/>
</dbReference>
<dbReference type="SUPFAM" id="SSF52440">
    <property type="entry name" value="PreATP-grasp domain"/>
    <property type="match status" value="1"/>
</dbReference>
<dbReference type="Gene3D" id="3.30.470.20">
    <property type="entry name" value="ATP-grasp fold, B domain"/>
    <property type="match status" value="1"/>
</dbReference>
<comment type="caution">
    <text evidence="16">The sequence shown here is derived from an EMBL/GenBank/DDBJ whole genome shotgun (WGS) entry which is preliminary data.</text>
</comment>
<dbReference type="PROSITE" id="PS00866">
    <property type="entry name" value="CPSASE_1"/>
    <property type="match status" value="1"/>
</dbReference>
<evidence type="ECO:0000259" key="13">
    <source>
        <dbReference type="PROSITE" id="PS50968"/>
    </source>
</evidence>
<evidence type="ECO:0000256" key="9">
    <source>
        <dbReference type="ARBA" id="ARBA00023267"/>
    </source>
</evidence>
<evidence type="ECO:0000313" key="17">
    <source>
        <dbReference type="Proteomes" id="UP001157439"/>
    </source>
</evidence>
<dbReference type="InterPro" id="IPR016185">
    <property type="entry name" value="PreATP-grasp_dom_sf"/>
</dbReference>
<dbReference type="InterPro" id="IPR005479">
    <property type="entry name" value="CPAse_ATP-bd"/>
</dbReference>
<dbReference type="SMART" id="SM00878">
    <property type="entry name" value="Biotin_carb_C"/>
    <property type="match status" value="1"/>
</dbReference>
<evidence type="ECO:0000256" key="5">
    <source>
        <dbReference type="ARBA" id="ARBA00017242"/>
    </source>
</evidence>
<dbReference type="InterPro" id="IPR005481">
    <property type="entry name" value="BC-like_N"/>
</dbReference>
<gene>
    <name evidence="16" type="primary">liuD</name>
    <name evidence="16" type="ORF">GCM10007894_29540</name>
</gene>
<name>A0AA37WY58_9GAMM</name>
<dbReference type="InterPro" id="IPR005482">
    <property type="entry name" value="Biotin_COase_C"/>
</dbReference>
<dbReference type="InterPro" id="IPR001882">
    <property type="entry name" value="Biotin_BS"/>
</dbReference>
<dbReference type="SUPFAM" id="SSF56059">
    <property type="entry name" value="Glutathione synthetase ATP-binding domain-like"/>
    <property type="match status" value="1"/>
</dbReference>
<dbReference type="InterPro" id="IPR011764">
    <property type="entry name" value="Biotin_carboxylation_dom"/>
</dbReference>
<dbReference type="GO" id="GO:0005524">
    <property type="term" value="F:ATP binding"/>
    <property type="evidence" value="ECO:0007669"/>
    <property type="project" value="UniProtKB-UniRule"/>
</dbReference>
<accession>A0AA37WY58</accession>
<dbReference type="NCBIfam" id="NF006367">
    <property type="entry name" value="PRK08591.1"/>
    <property type="match status" value="1"/>
</dbReference>
<dbReference type="PROSITE" id="PS50968">
    <property type="entry name" value="BIOTINYL_LIPOYL"/>
    <property type="match status" value="1"/>
</dbReference>
<dbReference type="PANTHER" id="PTHR18866">
    <property type="entry name" value="CARBOXYLASE:PYRUVATE/ACETYL-COA/PROPIONYL-COA CARBOXYLASE"/>
    <property type="match status" value="1"/>
</dbReference>
<evidence type="ECO:0000256" key="4">
    <source>
        <dbReference type="ARBA" id="ARBA00011750"/>
    </source>
</evidence>
<comment type="function">
    <text evidence="2">This protein is a component of the acetyl coenzyme A carboxylase complex; first, biotin carboxylase catalyzes the carboxylation of the carrier protein and then the transcarboxylase transfers the carboxyl group to form malonyl-CoA.</text>
</comment>